<keyword evidence="2" id="KW-1185">Reference proteome</keyword>
<dbReference type="InterPro" id="IPR029044">
    <property type="entry name" value="Nucleotide-diphossugar_trans"/>
</dbReference>
<dbReference type="Gene3D" id="3.90.550.10">
    <property type="entry name" value="Spore Coat Polysaccharide Biosynthesis Protein SpsA, Chain A"/>
    <property type="match status" value="1"/>
</dbReference>
<dbReference type="AlphaFoldDB" id="U4KA87"/>
<dbReference type="KEGG" id="vni:VIBNI_A3640"/>
<evidence type="ECO:0008006" key="3">
    <source>
        <dbReference type="Google" id="ProtNLM"/>
    </source>
</evidence>
<organism evidence="1 2">
    <name type="scientific">Vibrio nigripulchritudo</name>
    <dbReference type="NCBI Taxonomy" id="28173"/>
    <lineage>
        <taxon>Bacteria</taxon>
        <taxon>Pseudomonadati</taxon>
        <taxon>Pseudomonadota</taxon>
        <taxon>Gammaproteobacteria</taxon>
        <taxon>Vibrionales</taxon>
        <taxon>Vibrionaceae</taxon>
        <taxon>Vibrio</taxon>
    </lineage>
</organism>
<reference evidence="1 2" key="1">
    <citation type="journal article" date="2013" name="ISME J.">
        <title>Comparative genomics of pathogenic lineages of Vibrio nigripulchritudo identifies virulence-associated traits.</title>
        <authorList>
            <person name="Goudenege D."/>
            <person name="Labreuche Y."/>
            <person name="Krin E."/>
            <person name="Ansquer D."/>
            <person name="Mangenot S."/>
            <person name="Calteau A."/>
            <person name="Medigue C."/>
            <person name="Mazel D."/>
            <person name="Polz M.F."/>
            <person name="Le Roux F."/>
        </authorList>
    </citation>
    <scope>NUCLEOTIDE SEQUENCE [LARGE SCALE GENOMIC DNA]</scope>
    <source>
        <strain evidence="2">SnF1</strain>
    </source>
</reference>
<dbReference type="Proteomes" id="UP000016895">
    <property type="component" value="Chromosome 1"/>
</dbReference>
<proteinExistence type="predicted"/>
<evidence type="ECO:0000313" key="2">
    <source>
        <dbReference type="Proteomes" id="UP000016895"/>
    </source>
</evidence>
<dbReference type="Pfam" id="PF13704">
    <property type="entry name" value="Glyco_tranf_2_4"/>
    <property type="match status" value="1"/>
</dbReference>
<accession>U4KA87</accession>
<name>U4KA87_9VIBR</name>
<dbReference type="PATRIC" id="fig|1260221.3.peg.3459"/>
<dbReference type="STRING" id="28173.VIBNI_A3640"/>
<protein>
    <recommendedName>
        <fullName evidence="3">Glycosyltransferase involved in cell wall biogenesis</fullName>
    </recommendedName>
</protein>
<dbReference type="EMBL" id="FO203526">
    <property type="protein sequence ID" value="CCO59612.1"/>
    <property type="molecule type" value="Genomic_DNA"/>
</dbReference>
<dbReference type="SUPFAM" id="SSF53448">
    <property type="entry name" value="Nucleotide-diphospho-sugar transferases"/>
    <property type="match status" value="1"/>
</dbReference>
<gene>
    <name evidence="1" type="ORF">VIBNI_A3640</name>
</gene>
<evidence type="ECO:0000313" key="1">
    <source>
        <dbReference type="EMBL" id="CCO59612.1"/>
    </source>
</evidence>
<sequence length="275" mass="32847">MGESMSYSDYKIIERNNHKKKETKIIVLTRVRNEEDIIDDFLEHVSTFSDGVIAFDDCSQDKTRFILENSSSVLSVIANCSWEPNNRTGQETVHRRCLDKYARDKYNPMWLVYMDADERLEGDIREQLLQFDNSQIDFIRIPLFDAYLTPDDYLGIRKKDKLINSRKYFGPERRDIIFIWSSLVETRFEKDDSREPEIDSDNFLTMFRCQHFGKALSLQRWEKKCDYYANNFPEIYREKWLKRKGRGIHTLSDFGTPLYQWGDELFRNAIVIHPQ</sequence>